<dbReference type="PANTHER" id="PTHR22916:SF3">
    <property type="entry name" value="UDP-GLCNAC:BETAGAL BETA-1,3-N-ACETYLGLUCOSAMINYLTRANSFERASE-LIKE PROTEIN 1"/>
    <property type="match status" value="1"/>
</dbReference>
<keyword evidence="4" id="KW-1185">Reference proteome</keyword>
<evidence type="ECO:0000313" key="3">
    <source>
        <dbReference type="EMBL" id="AYQ73326.1"/>
    </source>
</evidence>
<accession>A0A3G3JYI9</accession>
<dbReference type="SUPFAM" id="SSF53448">
    <property type="entry name" value="Nucleotide-diphospho-sugar transferases"/>
    <property type="match status" value="1"/>
</dbReference>
<proteinExistence type="inferred from homology"/>
<dbReference type="Gene3D" id="3.90.550.10">
    <property type="entry name" value="Spore Coat Polysaccharide Biosynthesis Protein SpsA, Chain A"/>
    <property type="match status" value="1"/>
</dbReference>
<dbReference type="PANTHER" id="PTHR22916">
    <property type="entry name" value="GLYCOSYLTRANSFERASE"/>
    <property type="match status" value="1"/>
</dbReference>
<dbReference type="Proteomes" id="UP000269097">
    <property type="component" value="Chromosome"/>
</dbReference>
<dbReference type="GO" id="GO:0016758">
    <property type="term" value="F:hexosyltransferase activity"/>
    <property type="evidence" value="ECO:0007669"/>
    <property type="project" value="UniProtKB-ARBA"/>
</dbReference>
<dbReference type="EMBL" id="CP033433">
    <property type="protein sequence ID" value="AYQ73326.1"/>
    <property type="molecule type" value="Genomic_DNA"/>
</dbReference>
<protein>
    <submittedName>
        <fullName evidence="3">Glycosyltransferase</fullName>
    </submittedName>
</protein>
<dbReference type="InterPro" id="IPR001173">
    <property type="entry name" value="Glyco_trans_2-like"/>
</dbReference>
<dbReference type="Pfam" id="PF00535">
    <property type="entry name" value="Glycos_transf_2"/>
    <property type="match status" value="1"/>
</dbReference>
<evidence type="ECO:0000256" key="1">
    <source>
        <dbReference type="ARBA" id="ARBA00006739"/>
    </source>
</evidence>
<feature type="domain" description="Glycosyltransferase 2-like" evidence="2">
    <location>
        <begin position="11"/>
        <end position="121"/>
    </location>
</feature>
<keyword evidence="3" id="KW-0808">Transferase</keyword>
<reference evidence="3 4" key="1">
    <citation type="submission" date="2018-10" db="EMBL/GenBank/DDBJ databases">
        <title>Genome Sequence of Cohnella sp.</title>
        <authorList>
            <person name="Srinivasan S."/>
            <person name="Kim M.K."/>
        </authorList>
    </citation>
    <scope>NUCLEOTIDE SEQUENCE [LARGE SCALE GENOMIC DNA]</scope>
    <source>
        <strain evidence="3 4">18JY8-7</strain>
    </source>
</reference>
<dbReference type="RefSeq" id="WP_123041408.1">
    <property type="nucleotide sequence ID" value="NZ_CP033433.1"/>
</dbReference>
<organism evidence="3 4">
    <name type="scientific">Cohnella candidum</name>
    <dbReference type="NCBI Taxonomy" id="2674991"/>
    <lineage>
        <taxon>Bacteria</taxon>
        <taxon>Bacillati</taxon>
        <taxon>Bacillota</taxon>
        <taxon>Bacilli</taxon>
        <taxon>Bacillales</taxon>
        <taxon>Paenibacillaceae</taxon>
        <taxon>Cohnella</taxon>
    </lineage>
</organism>
<evidence type="ECO:0000313" key="4">
    <source>
        <dbReference type="Proteomes" id="UP000269097"/>
    </source>
</evidence>
<dbReference type="InterPro" id="IPR029044">
    <property type="entry name" value="Nucleotide-diphossugar_trans"/>
</dbReference>
<sequence length="238" mass="27549">MGHKSFYGVSIVACTNRPQFFNNILANFKRQLYPKKELIIVINKDSMDLETYRGKAKPYRNVRVYQLPEVRTLGECLNFGVQESRFPYVAKLDDDDFYSPFYLSEQMNAIARTGARIVGKRSYLAFLEAKSLLIMRFPGRSKRYVGHVAGGTILFAKKVFDRVRFPDVSLGEDVLFLRSCRKAGFKIYSTSPYNYVGIRRKNKAIHTWQAHDNYLLAGSRIVAKTNQPKVYRKMATRR</sequence>
<comment type="similarity">
    <text evidence="1">Belongs to the glycosyltransferase 2 family.</text>
</comment>
<dbReference type="AlphaFoldDB" id="A0A3G3JYI9"/>
<dbReference type="KEGG" id="coh:EAV92_12545"/>
<name>A0A3G3JYI9_9BACL</name>
<evidence type="ECO:0000259" key="2">
    <source>
        <dbReference type="Pfam" id="PF00535"/>
    </source>
</evidence>
<gene>
    <name evidence="3" type="ORF">EAV92_12545</name>
</gene>